<dbReference type="InterPro" id="IPR029063">
    <property type="entry name" value="SAM-dependent_MTases_sf"/>
</dbReference>
<evidence type="ECO:0000259" key="5">
    <source>
        <dbReference type="Pfam" id="PF05175"/>
    </source>
</evidence>
<dbReference type="AlphaFoldDB" id="A0A831RT28"/>
<evidence type="ECO:0000259" key="6">
    <source>
        <dbReference type="Pfam" id="PF17827"/>
    </source>
</evidence>
<dbReference type="GO" id="GO:0003676">
    <property type="term" value="F:nucleic acid binding"/>
    <property type="evidence" value="ECO:0007669"/>
    <property type="project" value="InterPro"/>
</dbReference>
<keyword evidence="7" id="KW-0687">Ribonucleoprotein</keyword>
<dbReference type="Pfam" id="PF05175">
    <property type="entry name" value="MTS"/>
    <property type="match status" value="1"/>
</dbReference>
<feature type="domain" description="Release factor glutamine methyltransferase N-terminal" evidence="6">
    <location>
        <begin position="9"/>
        <end position="85"/>
    </location>
</feature>
<dbReference type="Gene3D" id="3.40.50.150">
    <property type="entry name" value="Vaccinia Virus protein VP39"/>
    <property type="match status" value="1"/>
</dbReference>
<keyword evidence="3 4" id="KW-0949">S-adenosyl-L-methionine</keyword>
<name>A0A831RT28_9GAMM</name>
<dbReference type="Proteomes" id="UP000886339">
    <property type="component" value="Unassembled WGS sequence"/>
</dbReference>
<reference evidence="7" key="1">
    <citation type="journal article" date="2020" name="mSystems">
        <title>Genome- and Community-Level Interaction Insights into Carbon Utilization and Element Cycling Functions of Hydrothermarchaeota in Hydrothermal Sediment.</title>
        <authorList>
            <person name="Zhou Z."/>
            <person name="Liu Y."/>
            <person name="Xu W."/>
            <person name="Pan J."/>
            <person name="Luo Z.H."/>
            <person name="Li M."/>
        </authorList>
    </citation>
    <scope>NUCLEOTIDE SEQUENCE [LARGE SCALE GENOMIC DNA]</scope>
    <source>
        <strain evidence="7">HyVt-458</strain>
    </source>
</reference>
<dbReference type="GO" id="GO:0005829">
    <property type="term" value="C:cytosol"/>
    <property type="evidence" value="ECO:0007669"/>
    <property type="project" value="TreeGrafter"/>
</dbReference>
<dbReference type="InterPro" id="IPR004556">
    <property type="entry name" value="HemK-like"/>
</dbReference>
<evidence type="ECO:0000256" key="3">
    <source>
        <dbReference type="ARBA" id="ARBA00022691"/>
    </source>
</evidence>
<proteinExistence type="inferred from homology"/>
<comment type="catalytic activity">
    <reaction evidence="4">
        <text>L-glutaminyl-[ribosomal protein uL3] + S-adenosyl-L-methionine = N(5)-methyl-L-glutaminyl-[ribosomal protein uL3] + S-adenosyl-L-homocysteine + H(+)</text>
        <dbReference type="Rhea" id="RHEA:45020"/>
        <dbReference type="Rhea" id="RHEA-COMP:11063"/>
        <dbReference type="Rhea" id="RHEA-COMP:11064"/>
        <dbReference type="ChEBI" id="CHEBI:15378"/>
        <dbReference type="ChEBI" id="CHEBI:30011"/>
        <dbReference type="ChEBI" id="CHEBI:57856"/>
        <dbReference type="ChEBI" id="CHEBI:59789"/>
        <dbReference type="ChEBI" id="CHEBI:61891"/>
        <dbReference type="EC" id="2.1.1.298"/>
    </reaction>
</comment>
<dbReference type="NCBIfam" id="TIGR03533">
    <property type="entry name" value="L3_gln_methyl"/>
    <property type="match status" value="1"/>
</dbReference>
<dbReference type="HAMAP" id="MF_02125">
    <property type="entry name" value="L3_methyltr_PrmB"/>
    <property type="match status" value="1"/>
</dbReference>
<keyword evidence="2 4" id="KW-0808">Transferase</keyword>
<dbReference type="NCBIfam" id="TIGR03534">
    <property type="entry name" value="RF_mod_PrmC"/>
    <property type="match status" value="1"/>
</dbReference>
<keyword evidence="1 4" id="KW-0489">Methyltransferase</keyword>
<evidence type="ECO:0000256" key="1">
    <source>
        <dbReference type="ARBA" id="ARBA00022603"/>
    </source>
</evidence>
<feature type="domain" description="Methyltransferase small" evidence="5">
    <location>
        <begin position="120"/>
        <end position="208"/>
    </location>
</feature>
<dbReference type="PIRSF" id="PIRSF037167">
    <property type="entry name" value="Mtase_YfcB_prd"/>
    <property type="match status" value="1"/>
</dbReference>
<dbReference type="EC" id="2.1.1.298" evidence="4"/>
<dbReference type="PROSITE" id="PS00092">
    <property type="entry name" value="N6_MTASE"/>
    <property type="match status" value="1"/>
</dbReference>
<protein>
    <recommendedName>
        <fullName evidence="4">Ribosomal protein uL3 glutamine methyltransferase</fullName>
        <shortName evidence="4">uL3 MTase</shortName>
        <ecNumber evidence="4">2.1.1.298</ecNumber>
    </recommendedName>
    <alternativeName>
        <fullName evidence="4">N5-glutamine methyltransferase PrmB</fullName>
    </alternativeName>
</protein>
<sequence>MNELLSIRDWVRWGASRFGEAGLFFGHGTDNAFDESLALVLHALHLDHSLPRDFLDTRLTRQEKERVLDYLQRRLEEHVPAAYITHEAHFAGLSFYVNENVLVPRSPVAELIESGFEPWLQADADLQVLDLCTGSGCIAIACAHYLPHATVDASDISPSALEVARVNVERHQLQDQVNLYRSDLFEELPEQQYDLIVSNPPYVSMEEMQTLPDEFQHEPALGLEAGEDGMDIVARILCEGLRYLKPGGIMIVEVGDSMGHLMARYPQVPFLWLDFERGGHGVFLLTAEQLQQYEEFFLEECES</sequence>
<comment type="similarity">
    <text evidence="4">Belongs to the protein N5-glutamine methyltransferase family. PrmB subfamily.</text>
</comment>
<gene>
    <name evidence="4" type="primary">prmB</name>
    <name evidence="7" type="ORF">ENJ12_00875</name>
</gene>
<evidence type="ECO:0000256" key="4">
    <source>
        <dbReference type="HAMAP-Rule" id="MF_02125"/>
    </source>
</evidence>
<dbReference type="FunFam" id="3.40.50.150:FF:000042">
    <property type="entry name" value="50S ribosomal protein L3 glutamine methyltransferase"/>
    <property type="match status" value="1"/>
</dbReference>
<accession>A0A831RT28</accession>
<evidence type="ECO:0000256" key="2">
    <source>
        <dbReference type="ARBA" id="ARBA00022679"/>
    </source>
</evidence>
<dbReference type="EMBL" id="DRLF01000033">
    <property type="protein sequence ID" value="HEC05379.1"/>
    <property type="molecule type" value="Genomic_DNA"/>
</dbReference>
<comment type="function">
    <text evidence="4">Methylates ribosomal protein uL3 on a specific glutamine residue.</text>
</comment>
<dbReference type="CDD" id="cd02440">
    <property type="entry name" value="AdoMet_MTases"/>
    <property type="match status" value="1"/>
</dbReference>
<dbReference type="PANTHER" id="PTHR47806:SF1">
    <property type="entry name" value="RIBOSOMAL PROTEIN UL3 GLUTAMINE METHYLTRANSFERASE"/>
    <property type="match status" value="1"/>
</dbReference>
<dbReference type="InterPro" id="IPR040758">
    <property type="entry name" value="PrmC_N"/>
</dbReference>
<dbReference type="GO" id="GO:0032259">
    <property type="term" value="P:methylation"/>
    <property type="evidence" value="ECO:0007669"/>
    <property type="project" value="UniProtKB-KW"/>
</dbReference>
<dbReference type="GO" id="GO:0005840">
    <property type="term" value="C:ribosome"/>
    <property type="evidence" value="ECO:0007669"/>
    <property type="project" value="UniProtKB-KW"/>
</dbReference>
<dbReference type="SUPFAM" id="SSF53335">
    <property type="entry name" value="S-adenosyl-L-methionine-dependent methyltransferases"/>
    <property type="match status" value="1"/>
</dbReference>
<evidence type="ECO:0000313" key="7">
    <source>
        <dbReference type="EMBL" id="HEC05379.1"/>
    </source>
</evidence>
<keyword evidence="7" id="KW-0689">Ribosomal protein</keyword>
<dbReference type="InterPro" id="IPR017127">
    <property type="entry name" value="Ribosome_uL3_MTase"/>
</dbReference>
<comment type="caution">
    <text evidence="7">The sequence shown here is derived from an EMBL/GenBank/DDBJ whole genome shotgun (WGS) entry which is preliminary data.</text>
</comment>
<dbReference type="InterPro" id="IPR019874">
    <property type="entry name" value="RF_methyltr_PrmC"/>
</dbReference>
<dbReference type="Gene3D" id="1.10.8.10">
    <property type="entry name" value="DNA helicase RuvA subunit, C-terminal domain"/>
    <property type="match status" value="1"/>
</dbReference>
<organism evidence="7">
    <name type="scientific">Thiolapillus brandeum</name>
    <dbReference type="NCBI Taxonomy" id="1076588"/>
    <lineage>
        <taxon>Bacteria</taxon>
        <taxon>Pseudomonadati</taxon>
        <taxon>Pseudomonadota</taxon>
        <taxon>Gammaproteobacteria</taxon>
        <taxon>Chromatiales</taxon>
        <taxon>Sedimenticolaceae</taxon>
        <taxon>Thiolapillus</taxon>
    </lineage>
</organism>
<dbReference type="InterPro" id="IPR007848">
    <property type="entry name" value="Small_mtfrase_dom"/>
</dbReference>
<dbReference type="InterPro" id="IPR002052">
    <property type="entry name" value="DNA_methylase_N6_adenine_CS"/>
</dbReference>
<dbReference type="PANTHER" id="PTHR47806">
    <property type="entry name" value="50S RIBOSOMAL PROTEIN L3 GLUTAMINE METHYLTRANSFERASE"/>
    <property type="match status" value="1"/>
</dbReference>
<dbReference type="GO" id="GO:0036009">
    <property type="term" value="F:protein-glutamine N-methyltransferase activity"/>
    <property type="evidence" value="ECO:0007669"/>
    <property type="project" value="UniProtKB-UniRule"/>
</dbReference>
<dbReference type="NCBIfam" id="TIGR00536">
    <property type="entry name" value="hemK_fam"/>
    <property type="match status" value="1"/>
</dbReference>
<dbReference type="Pfam" id="PF17827">
    <property type="entry name" value="PrmC_N"/>
    <property type="match status" value="1"/>
</dbReference>